<evidence type="ECO:0000313" key="1">
    <source>
        <dbReference type="EMBL" id="GIY97933.1"/>
    </source>
</evidence>
<dbReference type="EMBL" id="BPLR01018230">
    <property type="protein sequence ID" value="GIY97933.1"/>
    <property type="molecule type" value="Genomic_DNA"/>
</dbReference>
<gene>
    <name evidence="1" type="ORF">CEXT_17721</name>
</gene>
<proteinExistence type="predicted"/>
<reference evidence="1 2" key="1">
    <citation type="submission" date="2021-06" db="EMBL/GenBank/DDBJ databases">
        <title>Caerostris extrusa draft genome.</title>
        <authorList>
            <person name="Kono N."/>
            <person name="Arakawa K."/>
        </authorList>
    </citation>
    <scope>NUCLEOTIDE SEQUENCE [LARGE SCALE GENOMIC DNA]</scope>
</reference>
<organism evidence="1 2">
    <name type="scientific">Caerostris extrusa</name>
    <name type="common">Bark spider</name>
    <name type="synonym">Caerostris bankana</name>
    <dbReference type="NCBI Taxonomy" id="172846"/>
    <lineage>
        <taxon>Eukaryota</taxon>
        <taxon>Metazoa</taxon>
        <taxon>Ecdysozoa</taxon>
        <taxon>Arthropoda</taxon>
        <taxon>Chelicerata</taxon>
        <taxon>Arachnida</taxon>
        <taxon>Araneae</taxon>
        <taxon>Araneomorphae</taxon>
        <taxon>Entelegynae</taxon>
        <taxon>Araneoidea</taxon>
        <taxon>Araneidae</taxon>
        <taxon>Caerostris</taxon>
    </lineage>
</organism>
<dbReference type="AlphaFoldDB" id="A0AAV4XTK4"/>
<dbReference type="Proteomes" id="UP001054945">
    <property type="component" value="Unassembled WGS sequence"/>
</dbReference>
<evidence type="ECO:0000313" key="2">
    <source>
        <dbReference type="Proteomes" id="UP001054945"/>
    </source>
</evidence>
<comment type="caution">
    <text evidence="1">The sequence shown here is derived from an EMBL/GenBank/DDBJ whole genome shotgun (WGS) entry which is preliminary data.</text>
</comment>
<keyword evidence="2" id="KW-1185">Reference proteome</keyword>
<sequence length="108" mass="12500">MMREFLSMATMMRNLTDQIVSIESWAGNLEWGDAKVTIEVNCSSTATICTLKVPTRCFWSPWQRLYSAAFTEHEDELFSSAFSLARDREESIEINLPFHLGVIRFWPC</sequence>
<name>A0AAV4XTK4_CAEEX</name>
<accession>A0AAV4XTK4</accession>
<protein>
    <submittedName>
        <fullName evidence="1">Uncharacterized protein</fullName>
    </submittedName>
</protein>